<comment type="caution">
    <text evidence="13">The sequence shown here is derived from an EMBL/GenBank/DDBJ whole genome shotgun (WGS) entry which is preliminary data.</text>
</comment>
<evidence type="ECO:0008006" key="15">
    <source>
        <dbReference type="Google" id="ProtNLM"/>
    </source>
</evidence>
<dbReference type="CDD" id="cd14824">
    <property type="entry name" value="Longin"/>
    <property type="match status" value="1"/>
</dbReference>
<dbReference type="GO" id="GO:0016192">
    <property type="term" value="P:vesicle-mediated transport"/>
    <property type="evidence" value="ECO:0007669"/>
    <property type="project" value="InterPro"/>
</dbReference>
<keyword evidence="5 10" id="KW-1133">Transmembrane helix</keyword>
<dbReference type="PRINTS" id="PR00219">
    <property type="entry name" value="SYNAPTOBREVN"/>
</dbReference>
<dbReference type="GO" id="GO:0016020">
    <property type="term" value="C:membrane"/>
    <property type="evidence" value="ECO:0007669"/>
    <property type="project" value="InterPro"/>
</dbReference>
<organism evidence="13 14">
    <name type="scientific">Gossypium trilobum</name>
    <dbReference type="NCBI Taxonomy" id="34281"/>
    <lineage>
        <taxon>Eukaryota</taxon>
        <taxon>Viridiplantae</taxon>
        <taxon>Streptophyta</taxon>
        <taxon>Embryophyta</taxon>
        <taxon>Tracheophyta</taxon>
        <taxon>Spermatophyta</taxon>
        <taxon>Magnoliopsida</taxon>
        <taxon>eudicotyledons</taxon>
        <taxon>Gunneridae</taxon>
        <taxon>Pentapetalae</taxon>
        <taxon>rosids</taxon>
        <taxon>malvids</taxon>
        <taxon>Malvales</taxon>
        <taxon>Malvaceae</taxon>
        <taxon>Malvoideae</taxon>
        <taxon>Gossypium</taxon>
    </lineage>
</organism>
<dbReference type="Pfam" id="PF13774">
    <property type="entry name" value="Longin"/>
    <property type="match status" value="1"/>
</dbReference>
<evidence type="ECO:0000256" key="5">
    <source>
        <dbReference type="ARBA" id="ARBA00022989"/>
    </source>
</evidence>
<dbReference type="Gene3D" id="3.30.450.50">
    <property type="entry name" value="Longin domain"/>
    <property type="match status" value="2"/>
</dbReference>
<dbReference type="GO" id="GO:0012505">
    <property type="term" value="C:endomembrane system"/>
    <property type="evidence" value="ECO:0007669"/>
    <property type="project" value="UniProtKB-SubCell"/>
</dbReference>
<dbReference type="AlphaFoldDB" id="A0A7J9E6G8"/>
<evidence type="ECO:0000259" key="12">
    <source>
        <dbReference type="PROSITE" id="PS50892"/>
    </source>
</evidence>
<evidence type="ECO:0000259" key="11">
    <source>
        <dbReference type="PROSITE" id="PS50859"/>
    </source>
</evidence>
<dbReference type="SUPFAM" id="SSF64356">
    <property type="entry name" value="SNARE-like"/>
    <property type="match status" value="2"/>
</dbReference>
<dbReference type="InterPro" id="IPR011012">
    <property type="entry name" value="Longin-like_dom_sf"/>
</dbReference>
<evidence type="ECO:0000256" key="6">
    <source>
        <dbReference type="ARBA" id="ARBA00023136"/>
    </source>
</evidence>
<evidence type="ECO:0000256" key="4">
    <source>
        <dbReference type="ARBA" id="ARBA00022927"/>
    </source>
</evidence>
<keyword evidence="4" id="KW-0653">Protein transport</keyword>
<evidence type="ECO:0000313" key="14">
    <source>
        <dbReference type="Proteomes" id="UP000593568"/>
    </source>
</evidence>
<evidence type="ECO:0000256" key="2">
    <source>
        <dbReference type="ARBA" id="ARBA00022448"/>
    </source>
</evidence>
<reference evidence="13 14" key="1">
    <citation type="journal article" date="2019" name="Genome Biol. Evol.">
        <title>Insights into the evolution of the New World diploid cottons (Gossypium, subgenus Houzingenia) based on genome sequencing.</title>
        <authorList>
            <person name="Grover C.E."/>
            <person name="Arick M.A. 2nd"/>
            <person name="Thrash A."/>
            <person name="Conover J.L."/>
            <person name="Sanders W.S."/>
            <person name="Peterson D.G."/>
            <person name="Frelichowski J.E."/>
            <person name="Scheffler J.A."/>
            <person name="Scheffler B.E."/>
            <person name="Wendel J.F."/>
        </authorList>
    </citation>
    <scope>NUCLEOTIDE SEQUENCE [LARGE SCALE GENOMIC DNA]</scope>
    <source>
        <strain evidence="13">8</strain>
        <tissue evidence="13">Leaf</tissue>
    </source>
</reference>
<keyword evidence="3 10" id="KW-0812">Transmembrane</keyword>
<dbReference type="Gene3D" id="1.20.5.110">
    <property type="match status" value="1"/>
</dbReference>
<keyword evidence="9" id="KW-0175">Coiled coil</keyword>
<dbReference type="Proteomes" id="UP000593568">
    <property type="component" value="Unassembled WGS sequence"/>
</dbReference>
<keyword evidence="14" id="KW-1185">Reference proteome</keyword>
<feature type="transmembrane region" description="Helical" evidence="10">
    <location>
        <begin position="276"/>
        <end position="295"/>
    </location>
</feature>
<dbReference type="CDD" id="cd15843">
    <property type="entry name" value="R-SNARE"/>
    <property type="match status" value="1"/>
</dbReference>
<feature type="domain" description="V-SNARE coiled-coil homology" evidence="12">
    <location>
        <begin position="212"/>
        <end position="272"/>
    </location>
</feature>
<evidence type="ECO:0000256" key="1">
    <source>
        <dbReference type="ARBA" id="ARBA00008025"/>
    </source>
</evidence>
<comment type="function">
    <text evidence="7">Involved in the targeting and/or fusion of transport vesicles to their target membrane.</text>
</comment>
<evidence type="ECO:0000256" key="3">
    <source>
        <dbReference type="ARBA" id="ARBA00022692"/>
    </source>
</evidence>
<dbReference type="SMART" id="SM01270">
    <property type="entry name" value="Longin"/>
    <property type="match status" value="1"/>
</dbReference>
<evidence type="ECO:0000256" key="10">
    <source>
        <dbReference type="SAM" id="Phobius"/>
    </source>
</evidence>
<feature type="domain" description="Longin" evidence="11">
    <location>
        <begin position="10"/>
        <end position="196"/>
    </location>
</feature>
<evidence type="ECO:0000256" key="8">
    <source>
        <dbReference type="ARBA" id="ARBA00046280"/>
    </source>
</evidence>
<dbReference type="FunFam" id="1.20.5.110:FF:000004">
    <property type="entry name" value="Vesicle-associated membrane protein 7"/>
    <property type="match status" value="1"/>
</dbReference>
<evidence type="ECO:0000313" key="13">
    <source>
        <dbReference type="EMBL" id="MBA0768580.1"/>
    </source>
</evidence>
<dbReference type="InterPro" id="IPR001388">
    <property type="entry name" value="Synaptobrevin-like"/>
</dbReference>
<evidence type="ECO:0000256" key="7">
    <source>
        <dbReference type="ARBA" id="ARBA00037493"/>
    </source>
</evidence>
<accession>A0A7J9E6G8</accession>
<proteinExistence type="inferred from homology"/>
<gene>
    <name evidence="13" type="ORF">Gotri_017374</name>
</gene>
<protein>
    <recommendedName>
        <fullName evidence="15">V-SNARE coiled-coil homology domain-containing protein</fullName>
    </recommendedName>
</protein>
<dbReference type="Pfam" id="PF00957">
    <property type="entry name" value="Synaptobrevin"/>
    <property type="match status" value="1"/>
</dbReference>
<name>A0A7J9E6G8_9ROSI</name>
<dbReference type="InterPro" id="IPR042855">
    <property type="entry name" value="V_SNARE_CC"/>
</dbReference>
<dbReference type="SUPFAM" id="SSF58038">
    <property type="entry name" value="SNARE fusion complex"/>
    <property type="match status" value="1"/>
</dbReference>
<dbReference type="PANTHER" id="PTHR21136:SF72">
    <property type="entry name" value="VESICLE-ASSOCIATED MEMBRANE PROTEIN 724"/>
    <property type="match status" value="1"/>
</dbReference>
<dbReference type="PROSITE" id="PS50892">
    <property type="entry name" value="V_SNARE"/>
    <property type="match status" value="1"/>
</dbReference>
<keyword evidence="2" id="KW-0813">Transport</keyword>
<comment type="similarity">
    <text evidence="1">Belongs to the synaptobrevin family.</text>
</comment>
<sequence>MSQEAFIYSFVARGTTILAEYTEFTGNFPAIAAQCLQKLTSSNNKFTYNCDHHTFNFLVEDGYGNSQNFDLFLYFSVFFLEKQTGLRKVTPNAITISDANKVTTVVCSSIIYQFLADTKANEALFLLLPRSVTLEALSTWLSLYAVYCVVAKDSVGKQISIAFLERMKVDFKKRYGGGKADTAMAKSLNKEFGPVLKEHKKYIIEHAEEIEKLLKVKAQVSEVKSIMLENIDKAIDRGESLTTLADKTENLHDQAQAYKNQGTKIRRKMWYQNMKIKMVVLGILLLLVLVIWVSVCHGFDCSD</sequence>
<comment type="subcellular location">
    <subcellularLocation>
        <location evidence="8">Endomembrane system</location>
        <topology evidence="8">Single-pass type IV membrane protein</topology>
    </subcellularLocation>
</comment>
<dbReference type="PROSITE" id="PS50859">
    <property type="entry name" value="LONGIN"/>
    <property type="match status" value="1"/>
</dbReference>
<evidence type="ECO:0000256" key="9">
    <source>
        <dbReference type="PROSITE-ProRule" id="PRU00290"/>
    </source>
</evidence>
<dbReference type="GO" id="GO:0005737">
    <property type="term" value="C:cytoplasm"/>
    <property type="evidence" value="ECO:0007669"/>
    <property type="project" value="UniProtKB-ARBA"/>
</dbReference>
<keyword evidence="6 10" id="KW-0472">Membrane</keyword>
<dbReference type="InterPro" id="IPR051097">
    <property type="entry name" value="Synaptobrevin-like_transport"/>
</dbReference>
<dbReference type="GO" id="GO:0015031">
    <property type="term" value="P:protein transport"/>
    <property type="evidence" value="ECO:0007669"/>
    <property type="project" value="UniProtKB-KW"/>
</dbReference>
<dbReference type="EMBL" id="JABEZW010000006">
    <property type="protein sequence ID" value="MBA0768580.1"/>
    <property type="molecule type" value="Genomic_DNA"/>
</dbReference>
<dbReference type="InterPro" id="IPR010908">
    <property type="entry name" value="Longin_dom"/>
</dbReference>
<dbReference type="PANTHER" id="PTHR21136">
    <property type="entry name" value="SNARE PROTEINS"/>
    <property type="match status" value="1"/>
</dbReference>